<dbReference type="EMBL" id="BBYQ01000177">
    <property type="protein sequence ID" value="GAP32749.1"/>
    <property type="molecule type" value="Genomic_DNA"/>
</dbReference>
<dbReference type="EMBL" id="CP017839">
    <property type="protein sequence ID" value="APA94359.1"/>
    <property type="molecule type" value="Genomic_DNA"/>
</dbReference>
<feature type="compositionally biased region" description="Low complexity" evidence="1">
    <location>
        <begin position="25"/>
        <end position="61"/>
    </location>
</feature>
<name>A0ABC9Z4K8_9NOCA</name>
<dbReference type="Proteomes" id="UP000180166">
    <property type="component" value="Chromosome"/>
</dbReference>
<evidence type="ECO:0000313" key="3">
    <source>
        <dbReference type="EMBL" id="GAP32749.1"/>
    </source>
</evidence>
<evidence type="ECO:0000256" key="1">
    <source>
        <dbReference type="SAM" id="MobiDB-lite"/>
    </source>
</evidence>
<feature type="region of interest" description="Disordered" evidence="1">
    <location>
        <begin position="25"/>
        <end position="67"/>
    </location>
</feature>
<evidence type="ECO:0000313" key="2">
    <source>
        <dbReference type="EMBL" id="APA94359.1"/>
    </source>
</evidence>
<dbReference type="KEGG" id="nsr:NS506_00275"/>
<reference evidence="4" key="1">
    <citation type="submission" date="2015-07" db="EMBL/GenBank/DDBJ databases">
        <title>Nocardia seriolae U-1 whole genome shotgun sequence.</title>
        <authorList>
            <person name="Imajoh M."/>
            <person name="Fukumoto Y."/>
            <person name="Sukeda M."/>
            <person name="Yamane J."/>
            <person name="Yamasaki K."/>
            <person name="Shimizu M."/>
            <person name="Ohnishi K."/>
            <person name="Oshima S."/>
        </authorList>
    </citation>
    <scope>NUCLEOTIDE SEQUENCE [LARGE SCALE GENOMIC DNA]</scope>
    <source>
        <strain evidence="4">U-1</strain>
    </source>
</reference>
<keyword evidence="4" id="KW-1185">Reference proteome</keyword>
<reference evidence="2 5" key="3">
    <citation type="submission" date="2016-10" db="EMBL/GenBank/DDBJ databases">
        <title>Genome sequence of Nocardia seriolae strain EM150506, isolated from Anguila japonica.</title>
        <authorList>
            <person name="Han H.-J."/>
        </authorList>
    </citation>
    <scope>NUCLEOTIDE SEQUENCE [LARGE SCALE GENOMIC DNA]</scope>
    <source>
        <strain evidence="2 5">EM150506</strain>
    </source>
</reference>
<sequence length="204" mass="21633">MLIAGGLVLLLLVVGLVFAIRGDDSGSTGAAASTSITTQSRTGAPSTTRTSAKPTTTTKTPAPVPPAVQPIVDALPAPLRKALLQNDIRPKPADDMFGYDAAAAFTLSAHDPQLKGLMHWPDNDYYPLAYISTQPDNLRHIWGSQHPEWTSDEGTRLVRIDPGDQYTNGAATLEVFVPGSGLYLELSGFASADAAKQFVQRAGF</sequence>
<organism evidence="3 4">
    <name type="scientific">Nocardia seriolae</name>
    <dbReference type="NCBI Taxonomy" id="37332"/>
    <lineage>
        <taxon>Bacteria</taxon>
        <taxon>Bacillati</taxon>
        <taxon>Actinomycetota</taxon>
        <taxon>Actinomycetes</taxon>
        <taxon>Mycobacteriales</taxon>
        <taxon>Nocardiaceae</taxon>
        <taxon>Nocardia</taxon>
    </lineage>
</organism>
<accession>A0ABC9Z4K8</accession>
<evidence type="ECO:0000313" key="4">
    <source>
        <dbReference type="Proteomes" id="UP000037179"/>
    </source>
</evidence>
<reference evidence="3 4" key="2">
    <citation type="journal article" date="2016" name="Genome Announc.">
        <title>Draft Genome Sequence of Erythromycin- and Oxytetracycline-Sensitive Nocardia seriolae Strain U-1 (NBRC 110359).</title>
        <authorList>
            <person name="Imajoh M."/>
            <person name="Sukeda M."/>
            <person name="Shimizu M."/>
            <person name="Yamane J."/>
            <person name="Ohnishi K."/>
            <person name="Oshima S."/>
        </authorList>
    </citation>
    <scope>NUCLEOTIDE SEQUENCE [LARGE SCALE GENOMIC DNA]</scope>
    <source>
        <strain evidence="3 4">U-1</strain>
    </source>
</reference>
<evidence type="ECO:0000313" key="5">
    <source>
        <dbReference type="Proteomes" id="UP000180166"/>
    </source>
</evidence>
<gene>
    <name evidence="2" type="ORF">NS506_00275</name>
    <name evidence="3" type="ORF">NSK11_contig00177-0013</name>
</gene>
<dbReference type="AlphaFoldDB" id="A0ABC9Z4K8"/>
<dbReference type="Proteomes" id="UP000037179">
    <property type="component" value="Unassembled WGS sequence"/>
</dbReference>
<protein>
    <submittedName>
        <fullName evidence="3">Uncharacterized protein</fullName>
    </submittedName>
</protein>
<proteinExistence type="predicted"/>